<protein>
    <submittedName>
        <fullName evidence="1">Uncharacterized protein</fullName>
    </submittedName>
</protein>
<evidence type="ECO:0000313" key="2">
    <source>
        <dbReference type="Proteomes" id="UP000775213"/>
    </source>
</evidence>
<dbReference type="EMBL" id="JAGFBR010000019">
    <property type="protein sequence ID" value="KAH0448401.1"/>
    <property type="molecule type" value="Genomic_DNA"/>
</dbReference>
<sequence>MGLRDELRHPLVPLRIGDFFEFVERARLIKNDMLVSQFKWDMSRKRLGAEMTRGPLTKHSNTPTRIV</sequence>
<accession>A0AAV7FX59</accession>
<keyword evidence="2" id="KW-1185">Reference proteome</keyword>
<proteinExistence type="predicted"/>
<dbReference type="Proteomes" id="UP000775213">
    <property type="component" value="Unassembled WGS sequence"/>
</dbReference>
<evidence type="ECO:0000313" key="1">
    <source>
        <dbReference type="EMBL" id="KAH0448401.1"/>
    </source>
</evidence>
<reference evidence="1 2" key="1">
    <citation type="journal article" date="2021" name="Hortic Res">
        <title>Chromosome-scale assembly of the Dendrobium chrysotoxum genome enhances the understanding of orchid evolution.</title>
        <authorList>
            <person name="Zhang Y."/>
            <person name="Zhang G.Q."/>
            <person name="Zhang D."/>
            <person name="Liu X.D."/>
            <person name="Xu X.Y."/>
            <person name="Sun W.H."/>
            <person name="Yu X."/>
            <person name="Zhu X."/>
            <person name="Wang Z.W."/>
            <person name="Zhao X."/>
            <person name="Zhong W.Y."/>
            <person name="Chen H."/>
            <person name="Yin W.L."/>
            <person name="Huang T."/>
            <person name="Niu S.C."/>
            <person name="Liu Z.J."/>
        </authorList>
    </citation>
    <scope>NUCLEOTIDE SEQUENCE [LARGE SCALE GENOMIC DNA]</scope>
    <source>
        <strain evidence="1">Lindl</strain>
    </source>
</reference>
<gene>
    <name evidence="1" type="ORF">IEQ34_022201</name>
</gene>
<name>A0AAV7FX59_DENCH</name>
<comment type="caution">
    <text evidence="1">The sequence shown here is derived from an EMBL/GenBank/DDBJ whole genome shotgun (WGS) entry which is preliminary data.</text>
</comment>
<dbReference type="AlphaFoldDB" id="A0AAV7FX59"/>
<organism evidence="1 2">
    <name type="scientific">Dendrobium chrysotoxum</name>
    <name type="common">Orchid</name>
    <dbReference type="NCBI Taxonomy" id="161865"/>
    <lineage>
        <taxon>Eukaryota</taxon>
        <taxon>Viridiplantae</taxon>
        <taxon>Streptophyta</taxon>
        <taxon>Embryophyta</taxon>
        <taxon>Tracheophyta</taxon>
        <taxon>Spermatophyta</taxon>
        <taxon>Magnoliopsida</taxon>
        <taxon>Liliopsida</taxon>
        <taxon>Asparagales</taxon>
        <taxon>Orchidaceae</taxon>
        <taxon>Epidendroideae</taxon>
        <taxon>Malaxideae</taxon>
        <taxon>Dendrobiinae</taxon>
        <taxon>Dendrobium</taxon>
    </lineage>
</organism>